<accession>A0A0W8E1P3</accession>
<dbReference type="AlphaFoldDB" id="A0A0W8E1P3"/>
<evidence type="ECO:0000313" key="1">
    <source>
        <dbReference type="EMBL" id="KUG02517.1"/>
    </source>
</evidence>
<protein>
    <recommendedName>
        <fullName evidence="2">Thioredoxin</fullName>
    </recommendedName>
</protein>
<dbReference type="InterPro" id="IPR047708">
    <property type="entry name" value="CD1871A-like"/>
</dbReference>
<evidence type="ECO:0008006" key="2">
    <source>
        <dbReference type="Google" id="ProtNLM"/>
    </source>
</evidence>
<reference evidence="1" key="1">
    <citation type="journal article" date="2015" name="Proc. Natl. Acad. Sci. U.S.A.">
        <title>Networks of energetic and metabolic interactions define dynamics in microbial communities.</title>
        <authorList>
            <person name="Embree M."/>
            <person name="Liu J.K."/>
            <person name="Al-Bassam M.M."/>
            <person name="Zengler K."/>
        </authorList>
    </citation>
    <scope>NUCLEOTIDE SEQUENCE</scope>
</reference>
<proteinExistence type="predicted"/>
<comment type="caution">
    <text evidence="1">The sequence shown here is derived from an EMBL/GenBank/DDBJ whole genome shotgun (WGS) entry which is preliminary data.</text>
</comment>
<gene>
    <name evidence="1" type="ORF">ASZ90_020149</name>
</gene>
<sequence>MNKKSLRILLLGGGAVLIILGVALDEAVSVYAKAVRICLECIGIG</sequence>
<dbReference type="EMBL" id="LNQE01001918">
    <property type="protein sequence ID" value="KUG02517.1"/>
    <property type="molecule type" value="Genomic_DNA"/>
</dbReference>
<name>A0A0W8E1P3_9ZZZZ</name>
<dbReference type="NCBIfam" id="NF040920">
    <property type="entry name" value="CD1871A_fam"/>
    <property type="match status" value="1"/>
</dbReference>
<organism evidence="1">
    <name type="scientific">hydrocarbon metagenome</name>
    <dbReference type="NCBI Taxonomy" id="938273"/>
    <lineage>
        <taxon>unclassified sequences</taxon>
        <taxon>metagenomes</taxon>
        <taxon>ecological metagenomes</taxon>
    </lineage>
</organism>